<organism evidence="3 4">
    <name type="scientific">Catagonus wagneri</name>
    <name type="common">Chacoan peccary</name>
    <dbReference type="NCBI Taxonomy" id="51154"/>
    <lineage>
        <taxon>Eukaryota</taxon>
        <taxon>Metazoa</taxon>
        <taxon>Chordata</taxon>
        <taxon>Craniata</taxon>
        <taxon>Vertebrata</taxon>
        <taxon>Euteleostomi</taxon>
        <taxon>Mammalia</taxon>
        <taxon>Eutheria</taxon>
        <taxon>Laurasiatheria</taxon>
        <taxon>Artiodactyla</taxon>
        <taxon>Suina</taxon>
        <taxon>Tayassuidae</taxon>
        <taxon>Catagonus</taxon>
    </lineage>
</organism>
<protein>
    <recommendedName>
        <fullName evidence="2">KRAB domain-containing protein</fullName>
    </recommendedName>
</protein>
<accession>A0A8C3W988</accession>
<name>A0A8C3W988_9CETA</name>
<dbReference type="Ensembl" id="ENSCWAT00000008365.1">
    <property type="protein sequence ID" value="ENSCWAP00000007675.1"/>
    <property type="gene ID" value="ENSCWAG00000005959.1"/>
</dbReference>
<dbReference type="PANTHER" id="PTHR23232">
    <property type="entry name" value="KRAB DOMAIN C2H2 ZINC FINGER"/>
    <property type="match status" value="1"/>
</dbReference>
<feature type="domain" description="KRAB" evidence="2">
    <location>
        <begin position="20"/>
        <end position="91"/>
    </location>
</feature>
<dbReference type="SUPFAM" id="SSF109640">
    <property type="entry name" value="KRAB domain (Kruppel-associated box)"/>
    <property type="match status" value="1"/>
</dbReference>
<evidence type="ECO:0000256" key="1">
    <source>
        <dbReference type="SAM" id="MobiDB-lite"/>
    </source>
</evidence>
<evidence type="ECO:0000313" key="3">
    <source>
        <dbReference type="Ensembl" id="ENSCWAP00000007675.1"/>
    </source>
</evidence>
<dbReference type="GeneTree" id="ENSGT01150000286941"/>
<dbReference type="Proteomes" id="UP000694540">
    <property type="component" value="Unplaced"/>
</dbReference>
<reference evidence="3" key="1">
    <citation type="submission" date="2025-05" db="UniProtKB">
        <authorList>
            <consortium name="Ensembl"/>
        </authorList>
    </citation>
    <scope>IDENTIFICATION</scope>
</reference>
<feature type="region of interest" description="Disordered" evidence="1">
    <location>
        <begin position="55"/>
        <end position="106"/>
    </location>
</feature>
<dbReference type="PANTHER" id="PTHR23232:SF168">
    <property type="entry name" value="KRAB DOMAIN-CONTAINING PROTEIN"/>
    <property type="match status" value="1"/>
</dbReference>
<dbReference type="PROSITE" id="PS50805">
    <property type="entry name" value="KRAB"/>
    <property type="match status" value="1"/>
</dbReference>
<proteinExistence type="predicted"/>
<dbReference type="InterPro" id="IPR036051">
    <property type="entry name" value="KRAB_dom_sf"/>
</dbReference>
<evidence type="ECO:0000259" key="2">
    <source>
        <dbReference type="PROSITE" id="PS50805"/>
    </source>
</evidence>
<evidence type="ECO:0000313" key="4">
    <source>
        <dbReference type="Proteomes" id="UP000694540"/>
    </source>
</evidence>
<dbReference type="InterPro" id="IPR001909">
    <property type="entry name" value="KRAB"/>
</dbReference>
<keyword evidence="4" id="KW-1185">Reference proteome</keyword>
<dbReference type="Pfam" id="PF01352">
    <property type="entry name" value="KRAB"/>
    <property type="match status" value="1"/>
</dbReference>
<dbReference type="SMART" id="SM00349">
    <property type="entry name" value="KRAB"/>
    <property type="match status" value="1"/>
</dbReference>
<dbReference type="GO" id="GO:0006355">
    <property type="term" value="P:regulation of DNA-templated transcription"/>
    <property type="evidence" value="ECO:0007669"/>
    <property type="project" value="InterPro"/>
</dbReference>
<dbReference type="Gene3D" id="6.10.140.140">
    <property type="match status" value="1"/>
</dbReference>
<dbReference type="InterPro" id="IPR050169">
    <property type="entry name" value="Krueppel_C2H2_ZnF"/>
</dbReference>
<dbReference type="AlphaFoldDB" id="A0A8C3W988"/>
<dbReference type="CDD" id="cd07765">
    <property type="entry name" value="KRAB_A-box"/>
    <property type="match status" value="1"/>
</dbReference>
<sequence length="106" mass="11477">PSPASLPPSPATPVLFRGLLTFGDVAVHFTLEEGAHLDPGQRALYRDVMLETYRNRAPPGVPKSKPGLIAQLEPGKEPWGLGPVGGPGRKDPWRPWQRLPAEPQGE</sequence>
<dbReference type="Ensembl" id="ENSCWAT00000014125.1">
    <property type="protein sequence ID" value="ENSCWAP00000013005.1"/>
    <property type="gene ID" value="ENSCWAG00000010126.1"/>
</dbReference>